<evidence type="ECO:0000313" key="1">
    <source>
        <dbReference type="EMBL" id="RCV25074.1"/>
    </source>
</evidence>
<protein>
    <submittedName>
        <fullName evidence="1">Uncharacterized protein</fullName>
    </submittedName>
</protein>
<dbReference type="AlphaFoldDB" id="A0A368R4R6"/>
<organism evidence="1">
    <name type="scientific">Setaria italica</name>
    <name type="common">Foxtail millet</name>
    <name type="synonym">Panicum italicum</name>
    <dbReference type="NCBI Taxonomy" id="4555"/>
    <lineage>
        <taxon>Eukaryota</taxon>
        <taxon>Viridiplantae</taxon>
        <taxon>Streptophyta</taxon>
        <taxon>Embryophyta</taxon>
        <taxon>Tracheophyta</taxon>
        <taxon>Spermatophyta</taxon>
        <taxon>Magnoliopsida</taxon>
        <taxon>Liliopsida</taxon>
        <taxon>Poales</taxon>
        <taxon>Poaceae</taxon>
        <taxon>PACMAD clade</taxon>
        <taxon>Panicoideae</taxon>
        <taxon>Panicodae</taxon>
        <taxon>Paniceae</taxon>
        <taxon>Cenchrinae</taxon>
        <taxon>Setaria</taxon>
    </lineage>
</organism>
<accession>A0A368R4R6</accession>
<name>A0A368R4R6_SETIT</name>
<reference evidence="1" key="2">
    <citation type="submission" date="2015-07" db="EMBL/GenBank/DDBJ databases">
        <authorList>
            <person name="Noorani M."/>
        </authorList>
    </citation>
    <scope>NUCLEOTIDE SEQUENCE</scope>
    <source>
        <strain evidence="1">Yugu1</strain>
    </source>
</reference>
<sequence length="102" mass="11072">MRGPSMQTFFCARCCGGALSRLPRVAFRCYYAIGDLSVSEPEAASVAETNGLAVQRKRPPRNHAAVALLRPDLSPDHCNAITSMARRFATCDATRARTLTLS</sequence>
<gene>
    <name evidence="1" type="ORF">SETIT_5G137300v2</name>
</gene>
<dbReference type="EMBL" id="CM003532">
    <property type="protein sequence ID" value="RCV25074.1"/>
    <property type="molecule type" value="Genomic_DNA"/>
</dbReference>
<reference evidence="1" key="1">
    <citation type="journal article" date="2012" name="Nat. Biotechnol.">
        <title>Reference genome sequence of the model plant Setaria.</title>
        <authorList>
            <person name="Bennetzen J.L."/>
            <person name="Schmutz J."/>
            <person name="Wang H."/>
            <person name="Percifield R."/>
            <person name="Hawkins J."/>
            <person name="Pontaroli A.C."/>
            <person name="Estep M."/>
            <person name="Feng L."/>
            <person name="Vaughn J.N."/>
            <person name="Grimwood J."/>
            <person name="Jenkins J."/>
            <person name="Barry K."/>
            <person name="Lindquist E."/>
            <person name="Hellsten U."/>
            <person name="Deshpande S."/>
            <person name="Wang X."/>
            <person name="Wu X."/>
            <person name="Mitros T."/>
            <person name="Triplett J."/>
            <person name="Yang X."/>
            <person name="Ye C.Y."/>
            <person name="Mauro-Herrera M."/>
            <person name="Wang L."/>
            <person name="Li P."/>
            <person name="Sharma M."/>
            <person name="Sharma R."/>
            <person name="Ronald P.C."/>
            <person name="Panaud O."/>
            <person name="Kellogg E.A."/>
            <person name="Brutnell T.P."/>
            <person name="Doust A.N."/>
            <person name="Tuskan G.A."/>
            <person name="Rokhsar D."/>
            <person name="Devos K.M."/>
        </authorList>
    </citation>
    <scope>NUCLEOTIDE SEQUENCE [LARGE SCALE GENOMIC DNA]</scope>
    <source>
        <strain evidence="1">Yugu1</strain>
    </source>
</reference>
<proteinExistence type="predicted"/>